<dbReference type="SUPFAM" id="SSF47413">
    <property type="entry name" value="lambda repressor-like DNA-binding domains"/>
    <property type="match status" value="1"/>
</dbReference>
<evidence type="ECO:0000256" key="3">
    <source>
        <dbReference type="ARBA" id="ARBA00023163"/>
    </source>
</evidence>
<proteinExistence type="predicted"/>
<dbReference type="PANTHER" id="PTHR30146:SF109">
    <property type="entry name" value="HTH-TYPE TRANSCRIPTIONAL REGULATOR GALS"/>
    <property type="match status" value="1"/>
</dbReference>
<evidence type="ECO:0000259" key="4">
    <source>
        <dbReference type="PROSITE" id="PS50932"/>
    </source>
</evidence>
<dbReference type="CDD" id="cd01392">
    <property type="entry name" value="HTH_LacI"/>
    <property type="match status" value="1"/>
</dbReference>
<dbReference type="AlphaFoldDB" id="A0A7Y9ICT0"/>
<dbReference type="Pfam" id="PF13377">
    <property type="entry name" value="Peripla_BP_3"/>
    <property type="match status" value="1"/>
</dbReference>
<evidence type="ECO:0000313" key="6">
    <source>
        <dbReference type="Proteomes" id="UP000569914"/>
    </source>
</evidence>
<dbReference type="GO" id="GO:0003700">
    <property type="term" value="F:DNA-binding transcription factor activity"/>
    <property type="evidence" value="ECO:0007669"/>
    <property type="project" value="TreeGrafter"/>
</dbReference>
<reference evidence="5 6" key="1">
    <citation type="submission" date="2020-07" db="EMBL/GenBank/DDBJ databases">
        <title>Sequencing the genomes of 1000 actinobacteria strains.</title>
        <authorList>
            <person name="Klenk H.-P."/>
        </authorList>
    </citation>
    <scope>NUCLEOTIDE SEQUENCE [LARGE SCALE GENOMIC DNA]</scope>
    <source>
        <strain evidence="5 6">DSM 22083</strain>
    </source>
</reference>
<dbReference type="PRINTS" id="PR00036">
    <property type="entry name" value="HTHLACI"/>
</dbReference>
<keyword evidence="3" id="KW-0804">Transcription</keyword>
<keyword evidence="1" id="KW-0805">Transcription regulation</keyword>
<dbReference type="Pfam" id="PF00356">
    <property type="entry name" value="LacI"/>
    <property type="match status" value="1"/>
</dbReference>
<organism evidence="5 6">
    <name type="scientific">Microlunatus parietis</name>
    <dbReference type="NCBI Taxonomy" id="682979"/>
    <lineage>
        <taxon>Bacteria</taxon>
        <taxon>Bacillati</taxon>
        <taxon>Actinomycetota</taxon>
        <taxon>Actinomycetes</taxon>
        <taxon>Propionibacteriales</taxon>
        <taxon>Propionibacteriaceae</taxon>
        <taxon>Microlunatus</taxon>
    </lineage>
</organism>
<dbReference type="InterPro" id="IPR000843">
    <property type="entry name" value="HTH_LacI"/>
</dbReference>
<feature type="domain" description="HTH lacI-type" evidence="4">
    <location>
        <begin position="3"/>
        <end position="57"/>
    </location>
</feature>
<name>A0A7Y9ICT0_9ACTN</name>
<dbReference type="CDD" id="cd06267">
    <property type="entry name" value="PBP1_LacI_sugar_binding-like"/>
    <property type="match status" value="1"/>
</dbReference>
<dbReference type="GO" id="GO:0000976">
    <property type="term" value="F:transcription cis-regulatory region binding"/>
    <property type="evidence" value="ECO:0007669"/>
    <property type="project" value="TreeGrafter"/>
</dbReference>
<dbReference type="PANTHER" id="PTHR30146">
    <property type="entry name" value="LACI-RELATED TRANSCRIPTIONAL REPRESSOR"/>
    <property type="match status" value="1"/>
</dbReference>
<dbReference type="InterPro" id="IPR046335">
    <property type="entry name" value="LacI/GalR-like_sensor"/>
</dbReference>
<dbReference type="RefSeq" id="WP_179755823.1">
    <property type="nucleotide sequence ID" value="NZ_JACCBU010000001.1"/>
</dbReference>
<evidence type="ECO:0000256" key="1">
    <source>
        <dbReference type="ARBA" id="ARBA00023015"/>
    </source>
</evidence>
<dbReference type="InterPro" id="IPR010982">
    <property type="entry name" value="Lambda_DNA-bd_dom_sf"/>
</dbReference>
<sequence length="340" mass="36576">MSATIKDVARLAGVSIKTVSNVLNDYPHLTVETRGKVERALAELDYRPNLAARNLRRGRTGVIALALPTFGSPYFAELADLIVREAAGQQLTVLIESTDGELQRERNVAEGFHSRFLDGVILQPWSVSDRFLRARTDQTPLVLLGEGRVRTADSVAVDSRAVATAAVDHLLGLGRRRIGVIGSPQQGAAGRQRLEPARRYAGYRTALEAAGLPYDETLISTVDGDHTPERTAEAVASLLTRAPDLDAIFCFNDRLGVATLRALTSRGVRVPDDVAVIGIDDIEAARTVTPTLSTIAPDKGEIARAAVRMLTERIAGAAEAARHLTVDFTVVARESTGRAN</sequence>
<accession>A0A7Y9ICT0</accession>
<gene>
    <name evidence="5" type="ORF">BKA15_005253</name>
</gene>
<dbReference type="EMBL" id="JACCBU010000001">
    <property type="protein sequence ID" value="NYE73924.1"/>
    <property type="molecule type" value="Genomic_DNA"/>
</dbReference>
<comment type="caution">
    <text evidence="5">The sequence shown here is derived from an EMBL/GenBank/DDBJ whole genome shotgun (WGS) entry which is preliminary data.</text>
</comment>
<protein>
    <submittedName>
        <fullName evidence="5">DNA-binding LacI/PurR family transcriptional regulator</fullName>
    </submittedName>
</protein>
<dbReference type="SUPFAM" id="SSF53822">
    <property type="entry name" value="Periplasmic binding protein-like I"/>
    <property type="match status" value="1"/>
</dbReference>
<dbReference type="SMART" id="SM00354">
    <property type="entry name" value="HTH_LACI"/>
    <property type="match status" value="1"/>
</dbReference>
<evidence type="ECO:0000313" key="5">
    <source>
        <dbReference type="EMBL" id="NYE73924.1"/>
    </source>
</evidence>
<evidence type="ECO:0000256" key="2">
    <source>
        <dbReference type="ARBA" id="ARBA00023125"/>
    </source>
</evidence>
<keyword evidence="6" id="KW-1185">Reference proteome</keyword>
<keyword evidence="2 5" id="KW-0238">DNA-binding</keyword>
<dbReference type="Gene3D" id="1.10.260.40">
    <property type="entry name" value="lambda repressor-like DNA-binding domains"/>
    <property type="match status" value="1"/>
</dbReference>
<dbReference type="PROSITE" id="PS50932">
    <property type="entry name" value="HTH_LACI_2"/>
    <property type="match status" value="1"/>
</dbReference>
<dbReference type="InterPro" id="IPR028082">
    <property type="entry name" value="Peripla_BP_I"/>
</dbReference>
<dbReference type="Gene3D" id="3.40.50.2300">
    <property type="match status" value="2"/>
</dbReference>
<dbReference type="PROSITE" id="PS00356">
    <property type="entry name" value="HTH_LACI_1"/>
    <property type="match status" value="1"/>
</dbReference>
<dbReference type="Proteomes" id="UP000569914">
    <property type="component" value="Unassembled WGS sequence"/>
</dbReference>